<name>A0AAN8Y8A8_SOLBU</name>
<comment type="caution">
    <text evidence="3">The sequence shown here is derived from an EMBL/GenBank/DDBJ whole genome shotgun (WGS) entry which is preliminary data.</text>
</comment>
<evidence type="ECO:0000256" key="2">
    <source>
        <dbReference type="SAM" id="Coils"/>
    </source>
</evidence>
<sequence length="91" mass="10380">MAFCVHYEEMDVSCDANGDSLKFCIFRQPRAGEILLDIAKQAGVTEEERKDNLENNLRSLLKRKRDIVERCEGIPLAIVVIAGMLRARERT</sequence>
<keyword evidence="4" id="KW-1185">Reference proteome</keyword>
<dbReference type="AlphaFoldDB" id="A0AAN8Y8A8"/>
<protein>
    <submittedName>
        <fullName evidence="3">Uncharacterized protein</fullName>
    </submittedName>
</protein>
<keyword evidence="1" id="KW-0433">Leucine-rich repeat</keyword>
<evidence type="ECO:0000313" key="4">
    <source>
        <dbReference type="Proteomes" id="UP001371456"/>
    </source>
</evidence>
<proteinExistence type="predicted"/>
<evidence type="ECO:0000313" key="3">
    <source>
        <dbReference type="EMBL" id="KAK6782351.1"/>
    </source>
</evidence>
<reference evidence="3 4" key="1">
    <citation type="submission" date="2024-02" db="EMBL/GenBank/DDBJ databases">
        <title>de novo genome assembly of Solanum bulbocastanum strain 11H21.</title>
        <authorList>
            <person name="Hosaka A.J."/>
        </authorList>
    </citation>
    <scope>NUCLEOTIDE SEQUENCE [LARGE SCALE GENOMIC DNA]</scope>
    <source>
        <tissue evidence="3">Young leaves</tissue>
    </source>
</reference>
<keyword evidence="2" id="KW-0175">Coiled coil</keyword>
<dbReference type="Proteomes" id="UP001371456">
    <property type="component" value="Unassembled WGS sequence"/>
</dbReference>
<dbReference type="InterPro" id="IPR042197">
    <property type="entry name" value="Apaf_helical"/>
</dbReference>
<accession>A0AAN8Y8A8</accession>
<dbReference type="EMBL" id="JBANQN010000008">
    <property type="protein sequence ID" value="KAK6782351.1"/>
    <property type="molecule type" value="Genomic_DNA"/>
</dbReference>
<organism evidence="3 4">
    <name type="scientific">Solanum bulbocastanum</name>
    <name type="common">Wild potato</name>
    <dbReference type="NCBI Taxonomy" id="147425"/>
    <lineage>
        <taxon>Eukaryota</taxon>
        <taxon>Viridiplantae</taxon>
        <taxon>Streptophyta</taxon>
        <taxon>Embryophyta</taxon>
        <taxon>Tracheophyta</taxon>
        <taxon>Spermatophyta</taxon>
        <taxon>Magnoliopsida</taxon>
        <taxon>eudicotyledons</taxon>
        <taxon>Gunneridae</taxon>
        <taxon>Pentapetalae</taxon>
        <taxon>asterids</taxon>
        <taxon>lamiids</taxon>
        <taxon>Solanales</taxon>
        <taxon>Solanaceae</taxon>
        <taxon>Solanoideae</taxon>
        <taxon>Solaneae</taxon>
        <taxon>Solanum</taxon>
    </lineage>
</organism>
<dbReference type="Gene3D" id="1.10.8.430">
    <property type="entry name" value="Helical domain of apoptotic protease-activating factors"/>
    <property type="match status" value="1"/>
</dbReference>
<evidence type="ECO:0000256" key="1">
    <source>
        <dbReference type="ARBA" id="ARBA00022614"/>
    </source>
</evidence>
<feature type="coiled-coil region" evidence="2">
    <location>
        <begin position="36"/>
        <end position="70"/>
    </location>
</feature>
<gene>
    <name evidence="3" type="ORF">RDI58_020147</name>
</gene>